<accession>A0A2T6C5X6</accession>
<dbReference type="Gene3D" id="2.170.130.10">
    <property type="entry name" value="TonB-dependent receptor, plug domain"/>
    <property type="match status" value="1"/>
</dbReference>
<evidence type="ECO:0000313" key="2">
    <source>
        <dbReference type="EMBL" id="PTX63697.1"/>
    </source>
</evidence>
<dbReference type="Proteomes" id="UP000244090">
    <property type="component" value="Unassembled WGS sequence"/>
</dbReference>
<dbReference type="Pfam" id="PF13620">
    <property type="entry name" value="CarboxypepD_reg"/>
    <property type="match status" value="1"/>
</dbReference>
<dbReference type="AlphaFoldDB" id="A0A2T6C5X6"/>
<dbReference type="SUPFAM" id="SSF49464">
    <property type="entry name" value="Carboxypeptidase regulatory domain-like"/>
    <property type="match status" value="1"/>
</dbReference>
<organism evidence="2 3">
    <name type="scientific">Kordia periserrulae</name>
    <dbReference type="NCBI Taxonomy" id="701523"/>
    <lineage>
        <taxon>Bacteria</taxon>
        <taxon>Pseudomonadati</taxon>
        <taxon>Bacteroidota</taxon>
        <taxon>Flavobacteriia</taxon>
        <taxon>Flavobacteriales</taxon>
        <taxon>Flavobacteriaceae</taxon>
        <taxon>Kordia</taxon>
    </lineage>
</organism>
<keyword evidence="2" id="KW-0378">Hydrolase</keyword>
<keyword evidence="3" id="KW-1185">Reference proteome</keyword>
<gene>
    <name evidence="2" type="ORF">C8N46_101301</name>
</gene>
<keyword evidence="2" id="KW-0645">Protease</keyword>
<dbReference type="InterPro" id="IPR037066">
    <property type="entry name" value="Plug_dom_sf"/>
</dbReference>
<sequence>MKNIICILLCFIAQASIAQIKLEGTVRDSIGKPIELANVIALNKATNALESYGITNNEGRYRLALKKNTEYAIKVSFIGLATINDSIKTQEVDIQKDFVMKADERLEAVELTYEMPVTIKGDTIVYNADSFKNGSERKLGDVLKKLPGVEVSDEGDIEVEGKTVTKVMVEGKDFFDGDSKLATKNIPADAVDKVEVLKNSNEVSQLKGLGNDQDNVMINIKLKEGKKNFWFGEITGGIGPEERYVANPRLFYYSPKYSINLITDINNIGAIPFTPRDYFNFTGGFRSAARNTGTNFNVATSDIGFLTLRNNRAKDINSKFGAANFSYSPKKTWDISGFAIYSGSRTELEENSLNDYIDENTPDEITTTTTRQKTDLGLLKLSSTYKPNSNNQLDYDVFAKVSQQTQTEDFFSSLLGNIDERQSQNPYSFNQNLNYYYTLSDKHIFALEAQHLLQDEDPFYNARLAQSEQFRFTDLLGLNTSQNFLDIAQDRRVKTNKFDARLDYWYVLNQKSNLNFTVGTTLSTQQFDSEIFQLLDSGSKLTLANPQEAIANDVRYNFSDTFLGLHYKIKSGKFTFTPGITAHAYGVKNAQFGSEFKDAFTRFLPDANILVQFKDSETLNFSYRMQTDFTDVNNLAEGLVFNNFNSIFRGNRTLENALSHNLNLSYFSFNLFNYTNIFGFINYNKRIDPIRNRSQFLVIPGENAGDPDVLSTNTVSTPFNSNFADESITANGRFERTFRKIKASVSGTFSFSRFNQEINGLRNVNESFTQNYSTRVSTNFRDAPNIEVGYNLTINDYEQGQNSNRFITSNPFVNVDAYFLKSFIFTADYSYFNYSNEAQTINSYSFLKAELSYRKKDNPWEYAVSGTNLLNTTSLNQDNSNNFLTSTSEYFIQPRYVIFSLKYHL</sequence>
<evidence type="ECO:0000313" key="3">
    <source>
        <dbReference type="Proteomes" id="UP000244090"/>
    </source>
</evidence>
<dbReference type="GO" id="GO:0004180">
    <property type="term" value="F:carboxypeptidase activity"/>
    <property type="evidence" value="ECO:0007669"/>
    <property type="project" value="UniProtKB-KW"/>
</dbReference>
<dbReference type="RefSeq" id="WP_108113078.1">
    <property type="nucleotide sequence ID" value="NZ_QBKT01000001.1"/>
</dbReference>
<comment type="caution">
    <text evidence="2">The sequence shown here is derived from an EMBL/GenBank/DDBJ whole genome shotgun (WGS) entry which is preliminary data.</text>
</comment>
<dbReference type="OrthoDB" id="603275at2"/>
<reference evidence="2 3" key="1">
    <citation type="submission" date="2018-04" db="EMBL/GenBank/DDBJ databases">
        <title>Genomic Encyclopedia of Archaeal and Bacterial Type Strains, Phase II (KMG-II): from individual species to whole genera.</title>
        <authorList>
            <person name="Goeker M."/>
        </authorList>
    </citation>
    <scope>NUCLEOTIDE SEQUENCE [LARGE SCALE GENOMIC DNA]</scope>
    <source>
        <strain evidence="2 3">DSM 25731</strain>
    </source>
</reference>
<dbReference type="InterPro" id="IPR008969">
    <property type="entry name" value="CarboxyPept-like_regulatory"/>
</dbReference>
<proteinExistence type="predicted"/>
<keyword evidence="1" id="KW-0732">Signal</keyword>
<feature type="signal peptide" evidence="1">
    <location>
        <begin position="1"/>
        <end position="18"/>
    </location>
</feature>
<keyword evidence="2" id="KW-0121">Carboxypeptidase</keyword>
<protein>
    <submittedName>
        <fullName evidence="2">Carboxypeptidase family protein</fullName>
    </submittedName>
</protein>
<name>A0A2T6C5X6_9FLAO</name>
<dbReference type="SUPFAM" id="SSF56935">
    <property type="entry name" value="Porins"/>
    <property type="match status" value="1"/>
</dbReference>
<dbReference type="Gene3D" id="2.60.40.1120">
    <property type="entry name" value="Carboxypeptidase-like, regulatory domain"/>
    <property type="match status" value="1"/>
</dbReference>
<evidence type="ECO:0000256" key="1">
    <source>
        <dbReference type="SAM" id="SignalP"/>
    </source>
</evidence>
<feature type="chain" id="PRO_5015401476" evidence="1">
    <location>
        <begin position="19"/>
        <end position="905"/>
    </location>
</feature>
<dbReference type="EMBL" id="QBKT01000001">
    <property type="protein sequence ID" value="PTX63697.1"/>
    <property type="molecule type" value="Genomic_DNA"/>
</dbReference>